<dbReference type="Pfam" id="PF00234">
    <property type="entry name" value="Tryp_alpha_amyl"/>
    <property type="match status" value="1"/>
</dbReference>
<name>A0A2P6R8D9_ROSCH</name>
<keyword evidence="10" id="KW-1185">Reference proteome</keyword>
<dbReference type="SMART" id="SM00499">
    <property type="entry name" value="AAI"/>
    <property type="match status" value="1"/>
</dbReference>
<dbReference type="STRING" id="74649.A0A2P6R8D9"/>
<dbReference type="InterPro" id="IPR000528">
    <property type="entry name" value="Plant_nsLTP"/>
</dbReference>
<dbReference type="EMBL" id="PDCK01000041">
    <property type="protein sequence ID" value="PRQ42708.1"/>
    <property type="molecule type" value="Genomic_DNA"/>
</dbReference>
<dbReference type="Gramene" id="PRQ42708">
    <property type="protein sequence ID" value="PRQ42708"/>
    <property type="gene ID" value="RchiOBHm_Chr3g0460571"/>
</dbReference>
<dbReference type="AlphaFoldDB" id="A0A2P6R8D9"/>
<accession>A0A2P6R8D9</accession>
<evidence type="ECO:0000313" key="10">
    <source>
        <dbReference type="Proteomes" id="UP000238479"/>
    </source>
</evidence>
<dbReference type="GO" id="GO:0006869">
    <property type="term" value="P:lipid transport"/>
    <property type="evidence" value="ECO:0007669"/>
    <property type="project" value="InterPro"/>
</dbReference>
<dbReference type="CDD" id="cd01960">
    <property type="entry name" value="nsLTP1"/>
    <property type="match status" value="1"/>
</dbReference>
<gene>
    <name evidence="9" type="ORF">RchiOBHm_Chr3g0460571</name>
</gene>
<organism evidence="9 10">
    <name type="scientific">Rosa chinensis</name>
    <name type="common">China rose</name>
    <dbReference type="NCBI Taxonomy" id="74649"/>
    <lineage>
        <taxon>Eukaryota</taxon>
        <taxon>Viridiplantae</taxon>
        <taxon>Streptophyta</taxon>
        <taxon>Embryophyta</taxon>
        <taxon>Tracheophyta</taxon>
        <taxon>Spermatophyta</taxon>
        <taxon>Magnoliopsida</taxon>
        <taxon>eudicotyledons</taxon>
        <taxon>Gunneridae</taxon>
        <taxon>Pentapetalae</taxon>
        <taxon>rosids</taxon>
        <taxon>fabids</taxon>
        <taxon>Rosales</taxon>
        <taxon>Rosaceae</taxon>
        <taxon>Rosoideae</taxon>
        <taxon>Rosoideae incertae sedis</taxon>
        <taxon>Rosa</taxon>
    </lineage>
</organism>
<dbReference type="PANTHER" id="PTHR33076">
    <property type="entry name" value="NON-SPECIFIC LIPID-TRANSFER PROTEIN 2-RELATED"/>
    <property type="match status" value="1"/>
</dbReference>
<keyword evidence="3 6" id="KW-0813">Transport</keyword>
<reference evidence="9 10" key="1">
    <citation type="journal article" date="2018" name="Nat. Genet.">
        <title>The Rosa genome provides new insights in the design of modern roses.</title>
        <authorList>
            <person name="Bendahmane M."/>
        </authorList>
    </citation>
    <scope>NUCLEOTIDE SEQUENCE [LARGE SCALE GENOMIC DNA]</scope>
    <source>
        <strain evidence="10">cv. Old Blush</strain>
    </source>
</reference>
<dbReference type="PRINTS" id="PR00382">
    <property type="entry name" value="LIPIDTRNSFER"/>
</dbReference>
<evidence type="ECO:0000256" key="4">
    <source>
        <dbReference type="ARBA" id="ARBA00023121"/>
    </source>
</evidence>
<feature type="chain" id="PRO_5015184652" description="Non-specific lipid-transfer protein" evidence="7">
    <location>
        <begin position="28"/>
        <end position="121"/>
    </location>
</feature>
<evidence type="ECO:0000259" key="8">
    <source>
        <dbReference type="SMART" id="SM00499"/>
    </source>
</evidence>
<keyword evidence="5" id="KW-1015">Disulfide bond</keyword>
<dbReference type="OMA" id="VNCNTIN"/>
<dbReference type="Proteomes" id="UP000238479">
    <property type="component" value="Chromosome 3"/>
</dbReference>
<sequence length="121" mass="12577">MACSRAFILLCVVVVSMVALLLGGAKATITCSQVVNGLTPCIPYLEKGGTPASGCCSGIKTLYSTAHTTADLQGVCNCLKEKFSGIHYSSNNVRFAAGLPAKCGIKIPYKISPSTNCKSIK</sequence>
<dbReference type="PROSITE" id="PS00597">
    <property type="entry name" value="PLANT_LTP"/>
    <property type="match status" value="1"/>
</dbReference>
<evidence type="ECO:0000256" key="1">
    <source>
        <dbReference type="ARBA" id="ARBA00003211"/>
    </source>
</evidence>
<evidence type="ECO:0000256" key="3">
    <source>
        <dbReference type="ARBA" id="ARBA00022448"/>
    </source>
</evidence>
<evidence type="ECO:0000256" key="5">
    <source>
        <dbReference type="ARBA" id="ARBA00023157"/>
    </source>
</evidence>
<evidence type="ECO:0000256" key="7">
    <source>
        <dbReference type="SAM" id="SignalP"/>
    </source>
</evidence>
<feature type="signal peptide" evidence="7">
    <location>
        <begin position="1"/>
        <end position="27"/>
    </location>
</feature>
<keyword evidence="4 6" id="KW-0446">Lipid-binding</keyword>
<comment type="similarity">
    <text evidence="2 6">Belongs to the plant LTP family.</text>
</comment>
<evidence type="ECO:0000256" key="6">
    <source>
        <dbReference type="RuleBase" id="RU000628"/>
    </source>
</evidence>
<protein>
    <recommendedName>
        <fullName evidence="6">Non-specific lipid-transfer protein</fullName>
    </recommendedName>
</protein>
<evidence type="ECO:0000313" key="9">
    <source>
        <dbReference type="EMBL" id="PRQ42708.1"/>
    </source>
</evidence>
<dbReference type="GO" id="GO:0008289">
    <property type="term" value="F:lipid binding"/>
    <property type="evidence" value="ECO:0007669"/>
    <property type="project" value="UniProtKB-KW"/>
</dbReference>
<dbReference type="InterPro" id="IPR016140">
    <property type="entry name" value="Bifunc_inhib/LTP/seed_store"/>
</dbReference>
<dbReference type="Gene3D" id="1.10.110.10">
    <property type="entry name" value="Plant lipid-transfer and hydrophobic proteins"/>
    <property type="match status" value="1"/>
</dbReference>
<dbReference type="InterPro" id="IPR036312">
    <property type="entry name" value="Bifun_inhib/LTP/seed_sf"/>
</dbReference>
<feature type="domain" description="Bifunctional inhibitor/plant lipid transfer protein/seed storage helical" evidence="8">
    <location>
        <begin position="31"/>
        <end position="117"/>
    </location>
</feature>
<keyword evidence="7" id="KW-0732">Signal</keyword>
<dbReference type="OrthoDB" id="1890443at2759"/>
<dbReference type="SUPFAM" id="SSF47699">
    <property type="entry name" value="Bifunctional inhibitor/lipid-transfer protein/seed storage 2S albumin"/>
    <property type="match status" value="1"/>
</dbReference>
<proteinExistence type="inferred from homology"/>
<comment type="caution">
    <text evidence="9">The sequence shown here is derived from an EMBL/GenBank/DDBJ whole genome shotgun (WGS) entry which is preliminary data.</text>
</comment>
<evidence type="ECO:0000256" key="2">
    <source>
        <dbReference type="ARBA" id="ARBA00009748"/>
    </source>
</evidence>
<comment type="function">
    <text evidence="1 6">Plant non-specific lipid-transfer proteins transfer phospholipids as well as galactolipids across membranes. May play a role in wax or cutin deposition in the cell walls of expanding epidermal cells and certain secretory tissues.</text>
</comment>